<evidence type="ECO:0000256" key="7">
    <source>
        <dbReference type="ARBA" id="ARBA00023133"/>
    </source>
</evidence>
<dbReference type="GO" id="GO:0004418">
    <property type="term" value="F:hydroxymethylbilane synthase activity"/>
    <property type="evidence" value="ECO:0007669"/>
    <property type="project" value="UniProtKB-EC"/>
</dbReference>
<proteinExistence type="inferred from homology"/>
<evidence type="ECO:0000313" key="14">
    <source>
        <dbReference type="Proteomes" id="UP000813824"/>
    </source>
</evidence>
<dbReference type="CDD" id="cd13645">
    <property type="entry name" value="PBP2_HuPBGD_like"/>
    <property type="match status" value="1"/>
</dbReference>
<dbReference type="PANTHER" id="PTHR11557:SF0">
    <property type="entry name" value="PORPHOBILINOGEN DEAMINASE"/>
    <property type="match status" value="1"/>
</dbReference>
<comment type="similarity">
    <text evidence="3">Belongs to the HMBS family.</text>
</comment>
<comment type="pathway">
    <text evidence="2">Porphyrin-containing compound metabolism; protoporphyrin-IX biosynthesis; coproporphyrinogen-III from 5-aminolevulinate: step 2/4.</text>
</comment>
<protein>
    <recommendedName>
        <fullName evidence="5">Porphobilinogen deaminase</fullName>
        <ecNumber evidence="4">2.5.1.61</ecNumber>
    </recommendedName>
    <alternativeName>
        <fullName evidence="10">Hydroxymethylbilane synthase</fullName>
    </alternativeName>
    <alternativeName>
        <fullName evidence="9">Pre-uroporphyrinogen synthase</fullName>
    </alternativeName>
</protein>
<sequence>MPEETRKTFTLASRASALAQVQTNATKDALAAKFPDLQFATTFMSTLGDRNKSDALYVLGGKSLWTKELEVALKEGVVDILVHSYKDVPTLLPEGCEIGGTLERENPVDSLVVKKGLPYKSLDELPEGSVVGTCSVRRVAQLKRNYPKLVFQDVRGNLDTRLSKLDDPSGPYTALVIARAGLARMGWASRVTSDLKPPTLFYAVSQGALGIEIRSDDTETRSLVEAITHWPTFWRCAAERACLRVLEGGCSVPVGIDTELTEDGVLKVTACVTSLNGDRHVQHSLEGVVKSTKDAEALGVKIAETLKEKGAKEILDEINVDREKKIEESGVRDAEEKAANT</sequence>
<dbReference type="SUPFAM" id="SSF53850">
    <property type="entry name" value="Periplasmic binding protein-like II"/>
    <property type="match status" value="1"/>
</dbReference>
<dbReference type="Proteomes" id="UP000813824">
    <property type="component" value="Unassembled WGS sequence"/>
</dbReference>
<organism evidence="13 14">
    <name type="scientific">Cristinia sonorae</name>
    <dbReference type="NCBI Taxonomy" id="1940300"/>
    <lineage>
        <taxon>Eukaryota</taxon>
        <taxon>Fungi</taxon>
        <taxon>Dikarya</taxon>
        <taxon>Basidiomycota</taxon>
        <taxon>Agaricomycotina</taxon>
        <taxon>Agaricomycetes</taxon>
        <taxon>Agaricomycetidae</taxon>
        <taxon>Agaricales</taxon>
        <taxon>Pleurotineae</taxon>
        <taxon>Stephanosporaceae</taxon>
        <taxon>Cristinia</taxon>
    </lineage>
</organism>
<keyword evidence="7" id="KW-0350">Heme biosynthesis</keyword>
<evidence type="ECO:0000256" key="6">
    <source>
        <dbReference type="ARBA" id="ARBA00022679"/>
    </source>
</evidence>
<accession>A0A8K0XQT0</accession>
<dbReference type="NCBIfam" id="TIGR00212">
    <property type="entry name" value="hemC"/>
    <property type="match status" value="1"/>
</dbReference>
<evidence type="ECO:0000256" key="4">
    <source>
        <dbReference type="ARBA" id="ARBA00012655"/>
    </source>
</evidence>
<keyword evidence="14" id="KW-1185">Reference proteome</keyword>
<feature type="domain" description="Porphobilinogen deaminase N-terminal" evidence="11">
    <location>
        <begin position="10"/>
        <end position="221"/>
    </location>
</feature>
<dbReference type="EC" id="2.5.1.61" evidence="4"/>
<evidence type="ECO:0000313" key="13">
    <source>
        <dbReference type="EMBL" id="KAH8101610.1"/>
    </source>
</evidence>
<name>A0A8K0XQT0_9AGAR</name>
<dbReference type="Gene3D" id="3.40.190.10">
    <property type="entry name" value="Periplasmic binding protein-like II"/>
    <property type="match status" value="2"/>
</dbReference>
<comment type="cofactor">
    <cofactor evidence="1">
        <name>dipyrromethane</name>
        <dbReference type="ChEBI" id="CHEBI:60342"/>
    </cofactor>
</comment>
<gene>
    <name evidence="13" type="ORF">BXZ70DRAFT_934104</name>
</gene>
<dbReference type="GO" id="GO:0005737">
    <property type="term" value="C:cytoplasm"/>
    <property type="evidence" value="ECO:0007669"/>
    <property type="project" value="TreeGrafter"/>
</dbReference>
<dbReference type="SUPFAM" id="SSF54782">
    <property type="entry name" value="Porphobilinogen deaminase (hydroxymethylbilane synthase), C-terminal domain"/>
    <property type="match status" value="1"/>
</dbReference>
<evidence type="ECO:0000256" key="8">
    <source>
        <dbReference type="ARBA" id="ARBA00023244"/>
    </source>
</evidence>
<evidence type="ECO:0000256" key="10">
    <source>
        <dbReference type="ARBA" id="ARBA00033064"/>
    </source>
</evidence>
<keyword evidence="6" id="KW-0808">Transferase</keyword>
<dbReference type="Pfam" id="PF03900">
    <property type="entry name" value="Porphobil_deamC"/>
    <property type="match status" value="1"/>
</dbReference>
<dbReference type="PANTHER" id="PTHR11557">
    <property type="entry name" value="PORPHOBILINOGEN DEAMINASE"/>
    <property type="match status" value="1"/>
</dbReference>
<dbReference type="PRINTS" id="PR00151">
    <property type="entry name" value="PORPHBDMNASE"/>
</dbReference>
<dbReference type="FunFam" id="3.40.190.10:FF:000005">
    <property type="entry name" value="Porphobilinogen deaminase"/>
    <property type="match status" value="1"/>
</dbReference>
<dbReference type="InterPro" id="IPR036803">
    <property type="entry name" value="Porphobilinogen_deaminase_C_sf"/>
</dbReference>
<evidence type="ECO:0000256" key="5">
    <source>
        <dbReference type="ARBA" id="ARBA00016519"/>
    </source>
</evidence>
<dbReference type="InterPro" id="IPR022417">
    <property type="entry name" value="Porphobilin_deaminase_N"/>
</dbReference>
<dbReference type="Gene3D" id="3.30.160.40">
    <property type="entry name" value="Porphobilinogen deaminase, C-terminal domain"/>
    <property type="match status" value="1"/>
</dbReference>
<evidence type="ECO:0000259" key="11">
    <source>
        <dbReference type="Pfam" id="PF01379"/>
    </source>
</evidence>
<reference evidence="13" key="1">
    <citation type="journal article" date="2021" name="New Phytol.">
        <title>Evolutionary innovations through gain and loss of genes in the ectomycorrhizal Boletales.</title>
        <authorList>
            <person name="Wu G."/>
            <person name="Miyauchi S."/>
            <person name="Morin E."/>
            <person name="Kuo A."/>
            <person name="Drula E."/>
            <person name="Varga T."/>
            <person name="Kohler A."/>
            <person name="Feng B."/>
            <person name="Cao Y."/>
            <person name="Lipzen A."/>
            <person name="Daum C."/>
            <person name="Hundley H."/>
            <person name="Pangilinan J."/>
            <person name="Johnson J."/>
            <person name="Barry K."/>
            <person name="LaButti K."/>
            <person name="Ng V."/>
            <person name="Ahrendt S."/>
            <person name="Min B."/>
            <person name="Choi I.G."/>
            <person name="Park H."/>
            <person name="Plett J.M."/>
            <person name="Magnuson J."/>
            <person name="Spatafora J.W."/>
            <person name="Nagy L.G."/>
            <person name="Henrissat B."/>
            <person name="Grigoriev I.V."/>
            <person name="Yang Z.L."/>
            <person name="Xu J."/>
            <person name="Martin F.M."/>
        </authorList>
    </citation>
    <scope>NUCLEOTIDE SEQUENCE</scope>
    <source>
        <strain evidence="13">KKN 215</strain>
    </source>
</reference>
<dbReference type="InterPro" id="IPR000860">
    <property type="entry name" value="HemC"/>
</dbReference>
<feature type="domain" description="Porphobilinogen deaminase C-terminal" evidence="12">
    <location>
        <begin position="235"/>
        <end position="307"/>
    </location>
</feature>
<dbReference type="FunFam" id="3.30.160.40:FF:000002">
    <property type="entry name" value="Porphobilinogen deaminase"/>
    <property type="match status" value="1"/>
</dbReference>
<comment type="caution">
    <text evidence="13">The sequence shown here is derived from an EMBL/GenBank/DDBJ whole genome shotgun (WGS) entry which is preliminary data.</text>
</comment>
<dbReference type="OrthoDB" id="564646at2759"/>
<dbReference type="InterPro" id="IPR022418">
    <property type="entry name" value="Porphobilinogen_deaminase_C"/>
</dbReference>
<dbReference type="GO" id="GO:0006783">
    <property type="term" value="P:heme biosynthetic process"/>
    <property type="evidence" value="ECO:0007669"/>
    <property type="project" value="UniProtKB-KW"/>
</dbReference>
<evidence type="ECO:0000256" key="1">
    <source>
        <dbReference type="ARBA" id="ARBA00001916"/>
    </source>
</evidence>
<evidence type="ECO:0000259" key="12">
    <source>
        <dbReference type="Pfam" id="PF03900"/>
    </source>
</evidence>
<keyword evidence="8" id="KW-0627">Porphyrin biosynthesis</keyword>
<evidence type="ECO:0000256" key="9">
    <source>
        <dbReference type="ARBA" id="ARBA00030685"/>
    </source>
</evidence>
<evidence type="ECO:0000256" key="3">
    <source>
        <dbReference type="ARBA" id="ARBA00005638"/>
    </source>
</evidence>
<evidence type="ECO:0000256" key="2">
    <source>
        <dbReference type="ARBA" id="ARBA00004735"/>
    </source>
</evidence>
<dbReference type="PIRSF" id="PIRSF001438">
    <property type="entry name" value="4pyrrol_synth_OHMeBilane_synth"/>
    <property type="match status" value="1"/>
</dbReference>
<dbReference type="Pfam" id="PF01379">
    <property type="entry name" value="Porphobil_deam"/>
    <property type="match status" value="1"/>
</dbReference>
<dbReference type="AlphaFoldDB" id="A0A8K0XQT0"/>
<dbReference type="EMBL" id="JAEVFJ010000012">
    <property type="protein sequence ID" value="KAH8101610.1"/>
    <property type="molecule type" value="Genomic_DNA"/>
</dbReference>